<comment type="caution">
    <text evidence="1">The sequence shown here is derived from an EMBL/GenBank/DDBJ whole genome shotgun (WGS) entry which is preliminary data.</text>
</comment>
<organism evidence="1 2">
    <name type="scientific">Clostridium novyi A str. 4552</name>
    <dbReference type="NCBI Taxonomy" id="1444289"/>
    <lineage>
        <taxon>Bacteria</taxon>
        <taxon>Bacillati</taxon>
        <taxon>Bacillota</taxon>
        <taxon>Clostridia</taxon>
        <taxon>Eubacteriales</taxon>
        <taxon>Clostridiaceae</taxon>
        <taxon>Clostridium</taxon>
    </lineage>
</organism>
<dbReference type="OrthoDB" id="1934912at2"/>
<sequence length="86" mass="9108">MSRKCKCNCGCSCRCACLPVAPPKPAPIPVSVIGESGCGGFDPCRLALFLLILKRACIIDHETATILIFLFLLCCSRGFGSRGICA</sequence>
<accession>A0A0A0I4U5</accession>
<gene>
    <name evidence="1" type="ORF">Z968_08150</name>
</gene>
<evidence type="ECO:0000313" key="2">
    <source>
        <dbReference type="Proteomes" id="UP000030012"/>
    </source>
</evidence>
<dbReference type="Proteomes" id="UP000030012">
    <property type="component" value="Unassembled WGS sequence"/>
</dbReference>
<proteinExistence type="predicted"/>
<protein>
    <submittedName>
        <fullName evidence="1">Uncharacterized protein</fullName>
    </submittedName>
</protein>
<evidence type="ECO:0000313" key="1">
    <source>
        <dbReference type="EMBL" id="KGM95857.1"/>
    </source>
</evidence>
<dbReference type="EMBL" id="JENJ01000031">
    <property type="protein sequence ID" value="KGM95857.1"/>
    <property type="molecule type" value="Genomic_DNA"/>
</dbReference>
<dbReference type="AlphaFoldDB" id="A0A0A0I4U5"/>
<name>A0A0A0I4U5_CLONO</name>
<reference evidence="1 2" key="1">
    <citation type="submission" date="2014-01" db="EMBL/GenBank/DDBJ databases">
        <title>Plasmidome dynamics in the species complex Clostridium novyi sensu lato converts strains of independent lineages into distinctly different pathogens.</title>
        <authorList>
            <person name="Skarin H."/>
            <person name="Segerman B."/>
        </authorList>
    </citation>
    <scope>NUCLEOTIDE SEQUENCE [LARGE SCALE GENOMIC DNA]</scope>
    <source>
        <strain evidence="1 2">4552</strain>
    </source>
</reference>